<dbReference type="EMBL" id="LHUQ01000004">
    <property type="protein sequence ID" value="KON65239.1"/>
    <property type="molecule type" value="Genomic_DNA"/>
</dbReference>
<evidence type="ECO:0000256" key="4">
    <source>
        <dbReference type="ARBA" id="ARBA00022692"/>
    </source>
</evidence>
<gene>
    <name evidence="8" type="ORF">KOEU_10790</name>
</gene>
<dbReference type="Pfam" id="PF07681">
    <property type="entry name" value="DoxX"/>
    <property type="match status" value="1"/>
</dbReference>
<keyword evidence="9" id="KW-1185">Reference proteome</keyword>
<organism evidence="8 9">
    <name type="scientific">Komagataeibacter europaeus</name>
    <name type="common">Gluconacetobacter europaeus</name>
    <dbReference type="NCBI Taxonomy" id="33995"/>
    <lineage>
        <taxon>Bacteria</taxon>
        <taxon>Pseudomonadati</taxon>
        <taxon>Pseudomonadota</taxon>
        <taxon>Alphaproteobacteria</taxon>
        <taxon>Acetobacterales</taxon>
        <taxon>Acetobacteraceae</taxon>
        <taxon>Komagataeibacter</taxon>
    </lineage>
</organism>
<dbReference type="PANTHER" id="PTHR33452">
    <property type="entry name" value="OXIDOREDUCTASE CATD-RELATED"/>
    <property type="match status" value="1"/>
</dbReference>
<evidence type="ECO:0000256" key="7">
    <source>
        <dbReference type="SAM" id="Phobius"/>
    </source>
</evidence>
<feature type="transmembrane region" description="Helical" evidence="7">
    <location>
        <begin position="97"/>
        <end position="115"/>
    </location>
</feature>
<evidence type="ECO:0000256" key="5">
    <source>
        <dbReference type="ARBA" id="ARBA00022989"/>
    </source>
</evidence>
<comment type="subcellular location">
    <subcellularLocation>
        <location evidence="1">Cell membrane</location>
        <topology evidence="1">Multi-pass membrane protein</topology>
    </subcellularLocation>
</comment>
<keyword evidence="6 7" id="KW-0472">Membrane</keyword>
<proteinExistence type="inferred from homology"/>
<keyword evidence="5 7" id="KW-1133">Transmembrane helix</keyword>
<evidence type="ECO:0000256" key="3">
    <source>
        <dbReference type="ARBA" id="ARBA00022475"/>
    </source>
</evidence>
<keyword evidence="4 7" id="KW-0812">Transmembrane</keyword>
<evidence type="ECO:0000256" key="6">
    <source>
        <dbReference type="ARBA" id="ARBA00023136"/>
    </source>
</evidence>
<sequence>MYMKSNTLPPSFAAMRPRLVPYWLLWLALAGTTAAMVYSSFIVPVIPDLACLSTIGLDGLALVVTVVVMPRNFVVGFLTSLLPFVISWRVAAIHGSVPGMACATATFIIYLLLYADCMVHDWKAYGTGGWNEHLQWQTAILRIYFGFDMVGHFAEKLFAGISSFHHMEQVFVGFGFPPDGQAVIIGGLCELSVAIGVGMGFMTRLAGMGGALYYLIANHYGRHFGDGFTWNNPPVGGWEYPMLMIVAFASFSVAGAGKFSIDGWLVARGLMPGFLLPLCVSASPDHVRRDI</sequence>
<dbReference type="InterPro" id="IPR051907">
    <property type="entry name" value="DoxX-like_oxidoreductase"/>
</dbReference>
<dbReference type="InterPro" id="IPR032808">
    <property type="entry name" value="DoxX"/>
</dbReference>
<accession>A0A0M0EJ07</accession>
<evidence type="ECO:0000313" key="9">
    <source>
        <dbReference type="Proteomes" id="UP000037566"/>
    </source>
</evidence>
<reference evidence="8" key="1">
    <citation type="submission" date="2015-08" db="EMBL/GenBank/DDBJ databases">
        <title>Draft genome sequence of Komagataeibacter europaeus CECT 8546 a cellulose producer strain from vinegar produced by the traditional method.</title>
        <authorList>
            <person name="Poehlein A."/>
            <person name="Valera M.J."/>
            <person name="Haack F.S."/>
            <person name="Mas A."/>
            <person name="Daniel R."/>
            <person name="Streit W.R."/>
            <person name="Mateo E."/>
        </authorList>
    </citation>
    <scope>NUCLEOTIDE SEQUENCE [LARGE SCALE GENOMIC DNA]</scope>
    <source>
        <strain evidence="8">CECT 8546</strain>
    </source>
</reference>
<feature type="transmembrane region" description="Helical" evidence="7">
    <location>
        <begin position="45"/>
        <end position="68"/>
    </location>
</feature>
<evidence type="ECO:0000313" key="8">
    <source>
        <dbReference type="EMBL" id="KON65239.1"/>
    </source>
</evidence>
<comment type="similarity">
    <text evidence="2">Belongs to the DoxX family.</text>
</comment>
<keyword evidence="3" id="KW-1003">Cell membrane</keyword>
<dbReference type="GO" id="GO:0005886">
    <property type="term" value="C:plasma membrane"/>
    <property type="evidence" value="ECO:0007669"/>
    <property type="project" value="UniProtKB-SubCell"/>
</dbReference>
<dbReference type="STRING" id="33995.KOEU_10790"/>
<dbReference type="PANTHER" id="PTHR33452:SF1">
    <property type="entry name" value="INNER MEMBRANE PROTEIN YPHA-RELATED"/>
    <property type="match status" value="1"/>
</dbReference>
<comment type="caution">
    <text evidence="8">The sequence shown here is derived from an EMBL/GenBank/DDBJ whole genome shotgun (WGS) entry which is preliminary data.</text>
</comment>
<feature type="transmembrane region" description="Helical" evidence="7">
    <location>
        <begin position="240"/>
        <end position="261"/>
    </location>
</feature>
<protein>
    <submittedName>
        <fullName evidence="8">DoxX</fullName>
    </submittedName>
</protein>
<dbReference type="PATRIC" id="fig|33995.3.peg.1188"/>
<name>A0A0M0EJ07_KOMEU</name>
<dbReference type="Proteomes" id="UP000037566">
    <property type="component" value="Unassembled WGS sequence"/>
</dbReference>
<feature type="transmembrane region" description="Helical" evidence="7">
    <location>
        <begin position="201"/>
        <end position="220"/>
    </location>
</feature>
<evidence type="ECO:0000256" key="2">
    <source>
        <dbReference type="ARBA" id="ARBA00006679"/>
    </source>
</evidence>
<evidence type="ECO:0000256" key="1">
    <source>
        <dbReference type="ARBA" id="ARBA00004651"/>
    </source>
</evidence>
<dbReference type="AlphaFoldDB" id="A0A0M0EJ07"/>